<evidence type="ECO:0000313" key="3">
    <source>
        <dbReference type="Proteomes" id="UP001168109"/>
    </source>
</evidence>
<accession>A0ABT7Q7Z0</accession>
<reference evidence="2" key="1">
    <citation type="submission" date="2024-05" db="EMBL/GenBank/DDBJ databases">
        <title>WGS of Aeromonas isolates.</title>
        <authorList>
            <person name="Lee H."/>
        </authorList>
    </citation>
    <scope>NUCLEOTIDE SEQUENCE</scope>
    <source>
        <strain evidence="2">LP308</strain>
    </source>
</reference>
<name>A0ABT7Q7Z0_9GAMM</name>
<sequence>MNLTTTTNTSLTMTSIEIAELVGKRHDNVMRDIRAMLLELHGAGGDLRFEETHQNKQNGQDYPCFHLPKRECLILVSGYSIELRARIIDRWQELEAQLVPLLPRTYAEALLEAGRLAMELEQAQEQIAIQAPKADFADRVAGADKGVLLGNFAKTVGIGPKKIFTILREMRILMKGGNRHNLPFQQFLDLGHFEVIEKPYEINGETRLAFSPTITGKGQQWLTHKLLAAGHLQAHAA</sequence>
<evidence type="ECO:0000259" key="1">
    <source>
        <dbReference type="Pfam" id="PF03374"/>
    </source>
</evidence>
<protein>
    <submittedName>
        <fullName evidence="2">Phage regulatory protein/antirepressor Ant</fullName>
    </submittedName>
</protein>
<dbReference type="InterPro" id="IPR005039">
    <property type="entry name" value="Ant_C"/>
</dbReference>
<dbReference type="Proteomes" id="UP001168109">
    <property type="component" value="Unassembled WGS sequence"/>
</dbReference>
<gene>
    <name evidence="2" type="ORF">OB962_03375</name>
</gene>
<keyword evidence="3" id="KW-1185">Reference proteome</keyword>
<dbReference type="Pfam" id="PF09669">
    <property type="entry name" value="Phage_pRha"/>
    <property type="match status" value="1"/>
</dbReference>
<organism evidence="2 3">
    <name type="scientific">Aeromonas piscicola</name>
    <dbReference type="NCBI Taxonomy" id="600645"/>
    <lineage>
        <taxon>Bacteria</taxon>
        <taxon>Pseudomonadati</taxon>
        <taxon>Pseudomonadota</taxon>
        <taxon>Gammaproteobacteria</taxon>
        <taxon>Aeromonadales</taxon>
        <taxon>Aeromonadaceae</taxon>
        <taxon>Aeromonas</taxon>
    </lineage>
</organism>
<dbReference type="Pfam" id="PF03374">
    <property type="entry name" value="ANT"/>
    <property type="match status" value="1"/>
</dbReference>
<proteinExistence type="predicted"/>
<dbReference type="RefSeq" id="WP_290040909.1">
    <property type="nucleotide sequence ID" value="NZ_JAOPLU010000001.1"/>
</dbReference>
<feature type="domain" description="Antirepressor protein C-terminal" evidence="1">
    <location>
        <begin position="124"/>
        <end position="227"/>
    </location>
</feature>
<evidence type="ECO:0000313" key="2">
    <source>
        <dbReference type="EMBL" id="MDM5130045.1"/>
    </source>
</evidence>
<comment type="caution">
    <text evidence="2">The sequence shown here is derived from an EMBL/GenBank/DDBJ whole genome shotgun (WGS) entry which is preliminary data.</text>
</comment>
<dbReference type="EMBL" id="JAOPLU010000001">
    <property type="protein sequence ID" value="MDM5130045.1"/>
    <property type="molecule type" value="Genomic_DNA"/>
</dbReference>
<dbReference type="InterPro" id="IPR014054">
    <property type="entry name" value="Phage_regulatory_Rha"/>
</dbReference>